<dbReference type="AlphaFoldDB" id="A0A8S3BTT8"/>
<comment type="caution">
    <text evidence="2">The sequence shown here is derived from an EMBL/GenBank/DDBJ whole genome shotgun (WGS) entry which is preliminary data.</text>
</comment>
<accession>A0A8S3BTT8</accession>
<organism evidence="2 3">
    <name type="scientific">Rotaria magnacalcarata</name>
    <dbReference type="NCBI Taxonomy" id="392030"/>
    <lineage>
        <taxon>Eukaryota</taxon>
        <taxon>Metazoa</taxon>
        <taxon>Spiralia</taxon>
        <taxon>Gnathifera</taxon>
        <taxon>Rotifera</taxon>
        <taxon>Eurotatoria</taxon>
        <taxon>Bdelloidea</taxon>
        <taxon>Philodinida</taxon>
        <taxon>Philodinidae</taxon>
        <taxon>Rotaria</taxon>
    </lineage>
</organism>
<dbReference type="Proteomes" id="UP000681967">
    <property type="component" value="Unassembled WGS sequence"/>
</dbReference>
<name>A0A8S3BTT8_9BILA</name>
<evidence type="ECO:0000313" key="2">
    <source>
        <dbReference type="EMBL" id="CAF4835467.1"/>
    </source>
</evidence>
<proteinExistence type="predicted"/>
<evidence type="ECO:0000313" key="1">
    <source>
        <dbReference type="EMBL" id="CAF4769077.1"/>
    </source>
</evidence>
<feature type="non-terminal residue" evidence="2">
    <location>
        <position position="1"/>
    </location>
</feature>
<reference evidence="2" key="1">
    <citation type="submission" date="2021-02" db="EMBL/GenBank/DDBJ databases">
        <authorList>
            <person name="Nowell W R."/>
        </authorList>
    </citation>
    <scope>NUCLEOTIDE SEQUENCE</scope>
</reference>
<gene>
    <name evidence="1" type="ORF">BYL167_LOCUS46840</name>
    <name evidence="2" type="ORF">GIL414_LOCUS48663</name>
</gene>
<dbReference type="EMBL" id="CAJOBJ010158311">
    <property type="protein sequence ID" value="CAF4835467.1"/>
    <property type="molecule type" value="Genomic_DNA"/>
</dbReference>
<evidence type="ECO:0000313" key="3">
    <source>
        <dbReference type="Proteomes" id="UP000681720"/>
    </source>
</evidence>
<sequence>MGQQSKFTAVLQSGLSALKTPTCFDKVSSVKNPNCP</sequence>
<protein>
    <submittedName>
        <fullName evidence="2">Uncharacterized protein</fullName>
    </submittedName>
</protein>
<dbReference type="Proteomes" id="UP000681720">
    <property type="component" value="Unassembled WGS sequence"/>
</dbReference>
<dbReference type="EMBL" id="CAJOBH010133309">
    <property type="protein sequence ID" value="CAF4769077.1"/>
    <property type="molecule type" value="Genomic_DNA"/>
</dbReference>